<evidence type="ECO:0000256" key="1">
    <source>
        <dbReference type="SAM" id="MobiDB-lite"/>
    </source>
</evidence>
<evidence type="ECO:0008006" key="5">
    <source>
        <dbReference type="Google" id="ProtNLM"/>
    </source>
</evidence>
<feature type="compositionally biased region" description="Low complexity" evidence="1">
    <location>
        <begin position="36"/>
        <end position="46"/>
    </location>
</feature>
<keyword evidence="2" id="KW-0732">Signal</keyword>
<dbReference type="EMBL" id="JAVDVY010000001">
    <property type="protein sequence ID" value="MDR7133205.1"/>
    <property type="molecule type" value="Genomic_DNA"/>
</dbReference>
<name>A0ABU1W6K8_9GAMM</name>
<dbReference type="InterPro" id="IPR022028">
    <property type="entry name" value="DUF3604"/>
</dbReference>
<feature type="signal peptide" evidence="2">
    <location>
        <begin position="1"/>
        <end position="21"/>
    </location>
</feature>
<evidence type="ECO:0000313" key="3">
    <source>
        <dbReference type="EMBL" id="MDR7133205.1"/>
    </source>
</evidence>
<feature type="region of interest" description="Disordered" evidence="1">
    <location>
        <begin position="36"/>
        <end position="65"/>
    </location>
</feature>
<evidence type="ECO:0000256" key="2">
    <source>
        <dbReference type="SAM" id="SignalP"/>
    </source>
</evidence>
<feature type="chain" id="PRO_5045212870" description="DUF3604 domain-containing protein" evidence="2">
    <location>
        <begin position="22"/>
        <end position="656"/>
    </location>
</feature>
<sequence>MKAKIGTITALAMAAGGFLLAIELAPASDGATAATPSVASAATGTPEDQAAAAPQATTEMPESDPDREVFFGQTHVHTSWSLDAYVIGNMTTGPEEAYQYAMGDPIKHPGGYDVKLARPLDFQGVTDHSEYVGMMRLANDPTSPISKLPIAAKLKVNKPEDVMTVFKYLAGSIAKNEPIKELLQPDVVASVWQNNIKIADKYYKPGRFTTFVSYEWTSAPNFRNMHRNVFFRDSKKVPKAPFTAIDSLHPEDLWTWMDGQRKAGNELLAISHNANLSDGIMFPLDVDNKGRPIDAAWAQQRLDNEPLSEIHQLKGTSETNPQLSPNDEFANYEIMSFLIGVDNSTSKLHGSYFREAWANGMAMQVAKGYNPYKFGVVGAGDSHNTVTSYVQSDFHGGHATLDATPKARLAGKIEAGMEVLKLSTSGLAGVWAEENTRESIFDAMRRKETYGTSGVRIKVRLFGGWGFNERALDNPNWVRTGYREGVPMGGDLPPKKGEAPTFIVWAMKDPDDANLDRIQIIKGWTKGGKIFEHVYDVAWSDGRKPDPKTGKVPAVKSTVDIKNASYTNTVGAVELKKVWRDPEFDPALHAFYYVRVLQIPTPRWSTYDAKKLGVAPPTRVSPTVQERAWTTPIWYSPAATTADHGTTTAKAVASIR</sequence>
<dbReference type="RefSeq" id="WP_310057573.1">
    <property type="nucleotide sequence ID" value="NZ_JAVDVY010000001.1"/>
</dbReference>
<keyword evidence="4" id="KW-1185">Reference proteome</keyword>
<evidence type="ECO:0000313" key="4">
    <source>
        <dbReference type="Proteomes" id="UP001251524"/>
    </source>
</evidence>
<proteinExistence type="predicted"/>
<reference evidence="3 4" key="1">
    <citation type="submission" date="2023-07" db="EMBL/GenBank/DDBJ databases">
        <title>Sorghum-associated microbial communities from plants grown in Nebraska, USA.</title>
        <authorList>
            <person name="Schachtman D."/>
        </authorList>
    </citation>
    <scope>NUCLEOTIDE SEQUENCE [LARGE SCALE GENOMIC DNA]</scope>
    <source>
        <strain evidence="3 4">BE198</strain>
    </source>
</reference>
<gene>
    <name evidence="3" type="ORF">J2X06_000389</name>
</gene>
<organism evidence="3 4">
    <name type="scientific">Lysobacter niastensis</name>
    <dbReference type="NCBI Taxonomy" id="380629"/>
    <lineage>
        <taxon>Bacteria</taxon>
        <taxon>Pseudomonadati</taxon>
        <taxon>Pseudomonadota</taxon>
        <taxon>Gammaproteobacteria</taxon>
        <taxon>Lysobacterales</taxon>
        <taxon>Lysobacteraceae</taxon>
        <taxon>Lysobacter</taxon>
    </lineage>
</organism>
<dbReference type="Gene3D" id="3.20.20.140">
    <property type="entry name" value="Metal-dependent hydrolases"/>
    <property type="match status" value="1"/>
</dbReference>
<protein>
    <recommendedName>
        <fullName evidence="5">DUF3604 domain-containing protein</fullName>
    </recommendedName>
</protein>
<dbReference type="Proteomes" id="UP001251524">
    <property type="component" value="Unassembled WGS sequence"/>
</dbReference>
<accession>A0ABU1W6K8</accession>
<dbReference type="Pfam" id="PF12228">
    <property type="entry name" value="DUF3604"/>
    <property type="match status" value="1"/>
</dbReference>
<comment type="caution">
    <text evidence="3">The sequence shown here is derived from an EMBL/GenBank/DDBJ whole genome shotgun (WGS) entry which is preliminary data.</text>
</comment>